<sequence>MATPPSPSFQPQACRETIKATEGRLTEIYARAEELWRDRELSQMRQRFKNGIDAVIPELQQALETILSEQESDEDILTTLLFALNSILGFTVGVIRVHSNNEYFESFQQWWYWEDLRKETKTESNLHFLVVHLSECFCDETESQSAITSSCDVIEYLLSTVKQHLKILERQNTRAKRFAGKD</sequence>
<reference evidence="1" key="1">
    <citation type="journal article" date="2020" name="Stud. Mycol.">
        <title>101 Dothideomycetes genomes: a test case for predicting lifestyles and emergence of pathogens.</title>
        <authorList>
            <person name="Haridas S."/>
            <person name="Albert R."/>
            <person name="Binder M."/>
            <person name="Bloem J."/>
            <person name="Labutti K."/>
            <person name="Salamov A."/>
            <person name="Andreopoulos B."/>
            <person name="Baker S."/>
            <person name="Barry K."/>
            <person name="Bills G."/>
            <person name="Bluhm B."/>
            <person name="Cannon C."/>
            <person name="Castanera R."/>
            <person name="Culley D."/>
            <person name="Daum C."/>
            <person name="Ezra D."/>
            <person name="Gonzalez J."/>
            <person name="Henrissat B."/>
            <person name="Kuo A."/>
            <person name="Liang C."/>
            <person name="Lipzen A."/>
            <person name="Lutzoni F."/>
            <person name="Magnuson J."/>
            <person name="Mondo S."/>
            <person name="Nolan M."/>
            <person name="Ohm R."/>
            <person name="Pangilinan J."/>
            <person name="Park H.-J."/>
            <person name="Ramirez L."/>
            <person name="Alfaro M."/>
            <person name="Sun H."/>
            <person name="Tritt A."/>
            <person name="Yoshinaga Y."/>
            <person name="Zwiers L.-H."/>
            <person name="Turgeon B."/>
            <person name="Goodwin S."/>
            <person name="Spatafora J."/>
            <person name="Crous P."/>
            <person name="Grigoriev I."/>
        </authorList>
    </citation>
    <scope>NUCLEOTIDE SEQUENCE</scope>
    <source>
        <strain evidence="1">CBS 121739</strain>
    </source>
</reference>
<dbReference type="GeneID" id="54489685"/>
<evidence type="ECO:0000313" key="2">
    <source>
        <dbReference type="Proteomes" id="UP000799437"/>
    </source>
</evidence>
<dbReference type="EMBL" id="ML996651">
    <property type="protein sequence ID" value="KAF2752387.1"/>
    <property type="molecule type" value="Genomic_DNA"/>
</dbReference>
<accession>A0A6A6VT16</accession>
<proteinExistence type="predicted"/>
<keyword evidence="2" id="KW-1185">Reference proteome</keyword>
<gene>
    <name evidence="1" type="ORF">EJ05DRAFT_515681</name>
</gene>
<dbReference type="Proteomes" id="UP000799437">
    <property type="component" value="Unassembled WGS sequence"/>
</dbReference>
<name>A0A6A6VT16_9PEZI</name>
<dbReference type="AlphaFoldDB" id="A0A6A6VT16"/>
<dbReference type="RefSeq" id="XP_033594845.1">
    <property type="nucleotide sequence ID" value="XM_033748631.1"/>
</dbReference>
<evidence type="ECO:0000313" key="1">
    <source>
        <dbReference type="EMBL" id="KAF2752387.1"/>
    </source>
</evidence>
<organism evidence="1 2">
    <name type="scientific">Pseudovirgaria hyperparasitica</name>
    <dbReference type="NCBI Taxonomy" id="470096"/>
    <lineage>
        <taxon>Eukaryota</taxon>
        <taxon>Fungi</taxon>
        <taxon>Dikarya</taxon>
        <taxon>Ascomycota</taxon>
        <taxon>Pezizomycotina</taxon>
        <taxon>Dothideomycetes</taxon>
        <taxon>Dothideomycetes incertae sedis</taxon>
        <taxon>Acrospermales</taxon>
        <taxon>Acrospermaceae</taxon>
        <taxon>Pseudovirgaria</taxon>
    </lineage>
</organism>
<protein>
    <submittedName>
        <fullName evidence="1">Uncharacterized protein</fullName>
    </submittedName>
</protein>